<dbReference type="Ensembl" id="ENSMALT00000020057.1">
    <property type="protein sequence ID" value="ENSMALP00000019668.1"/>
    <property type="gene ID" value="ENSMALG00000013734.1"/>
</dbReference>
<evidence type="ECO:0000313" key="1">
    <source>
        <dbReference type="Ensembl" id="ENSMALP00000019668.1"/>
    </source>
</evidence>
<dbReference type="AlphaFoldDB" id="A0A3Q3JIX1"/>
<accession>A0A3Q3JIX1</accession>
<keyword evidence="2" id="KW-1185">Reference proteome</keyword>
<sequence>IFCYKFVHCPFDCFFLHYKIHGACGRTPQAKLLLSKENKNITACLTFAKDMQQDSCWTVAMGVQLAGPSSGHRVGHCDRPF</sequence>
<name>A0A3Q3JIX1_MONAL</name>
<organism evidence="1 2">
    <name type="scientific">Monopterus albus</name>
    <name type="common">Swamp eel</name>
    <dbReference type="NCBI Taxonomy" id="43700"/>
    <lineage>
        <taxon>Eukaryota</taxon>
        <taxon>Metazoa</taxon>
        <taxon>Chordata</taxon>
        <taxon>Craniata</taxon>
        <taxon>Vertebrata</taxon>
        <taxon>Euteleostomi</taxon>
        <taxon>Actinopterygii</taxon>
        <taxon>Neopterygii</taxon>
        <taxon>Teleostei</taxon>
        <taxon>Neoteleostei</taxon>
        <taxon>Acanthomorphata</taxon>
        <taxon>Anabantaria</taxon>
        <taxon>Synbranchiformes</taxon>
        <taxon>Synbranchidae</taxon>
        <taxon>Monopterus</taxon>
    </lineage>
</organism>
<reference evidence="1" key="2">
    <citation type="submission" date="2025-09" db="UniProtKB">
        <authorList>
            <consortium name="Ensembl"/>
        </authorList>
    </citation>
    <scope>IDENTIFICATION</scope>
</reference>
<proteinExistence type="predicted"/>
<evidence type="ECO:0000313" key="2">
    <source>
        <dbReference type="Proteomes" id="UP000261600"/>
    </source>
</evidence>
<reference evidence="1" key="1">
    <citation type="submission" date="2025-08" db="UniProtKB">
        <authorList>
            <consortium name="Ensembl"/>
        </authorList>
    </citation>
    <scope>IDENTIFICATION</scope>
</reference>
<dbReference type="Proteomes" id="UP000261600">
    <property type="component" value="Unplaced"/>
</dbReference>
<protein>
    <submittedName>
        <fullName evidence="1">Uncharacterized protein</fullName>
    </submittedName>
</protein>